<gene>
    <name evidence="1" type="ORF">SAY87_025956</name>
</gene>
<organism evidence="1 2">
    <name type="scientific">Trapa incisa</name>
    <dbReference type="NCBI Taxonomy" id="236973"/>
    <lineage>
        <taxon>Eukaryota</taxon>
        <taxon>Viridiplantae</taxon>
        <taxon>Streptophyta</taxon>
        <taxon>Embryophyta</taxon>
        <taxon>Tracheophyta</taxon>
        <taxon>Spermatophyta</taxon>
        <taxon>Magnoliopsida</taxon>
        <taxon>eudicotyledons</taxon>
        <taxon>Gunneridae</taxon>
        <taxon>Pentapetalae</taxon>
        <taxon>rosids</taxon>
        <taxon>malvids</taxon>
        <taxon>Myrtales</taxon>
        <taxon>Lythraceae</taxon>
        <taxon>Trapa</taxon>
    </lineage>
</organism>
<comment type="caution">
    <text evidence="1">The sequence shown here is derived from an EMBL/GenBank/DDBJ whole genome shotgun (WGS) entry which is preliminary data.</text>
</comment>
<dbReference type="EMBL" id="JAXIOK010000020">
    <property type="protein sequence ID" value="KAK4746919.1"/>
    <property type="molecule type" value="Genomic_DNA"/>
</dbReference>
<protein>
    <submittedName>
        <fullName evidence="1">Uncharacterized protein</fullName>
    </submittedName>
</protein>
<evidence type="ECO:0000313" key="1">
    <source>
        <dbReference type="EMBL" id="KAK4746919.1"/>
    </source>
</evidence>
<reference evidence="1 2" key="1">
    <citation type="journal article" date="2023" name="Hortic Res">
        <title>Pangenome of water caltrop reveals structural variations and asymmetric subgenome divergence after allopolyploidization.</title>
        <authorList>
            <person name="Zhang X."/>
            <person name="Chen Y."/>
            <person name="Wang L."/>
            <person name="Yuan Y."/>
            <person name="Fang M."/>
            <person name="Shi L."/>
            <person name="Lu R."/>
            <person name="Comes H.P."/>
            <person name="Ma Y."/>
            <person name="Chen Y."/>
            <person name="Huang G."/>
            <person name="Zhou Y."/>
            <person name="Zheng Z."/>
            <person name="Qiu Y."/>
        </authorList>
    </citation>
    <scope>NUCLEOTIDE SEQUENCE [LARGE SCALE GENOMIC DNA]</scope>
    <source>
        <tissue evidence="1">Roots</tissue>
    </source>
</reference>
<proteinExistence type="predicted"/>
<sequence>MELARPFLIPAKRRDLLRLPCPWAGFSWEEKAFADETAGVLGGGVWPPRSYSYSFCDGEFRASSKEANRIDENHGICCRSFLTRKEKPGFTFDHGPNCDTCLSVNTVRGRRDVNLKRHKTKTSRSLHHLVKQCSSSSDDRYGSLQLSSGKMADFIEDDLVIELRLGDPPKVK</sequence>
<dbReference type="AlphaFoldDB" id="A0AAN7JJJ9"/>
<accession>A0AAN7JJJ9</accession>
<name>A0AAN7JJJ9_9MYRT</name>
<evidence type="ECO:0000313" key="2">
    <source>
        <dbReference type="Proteomes" id="UP001345219"/>
    </source>
</evidence>
<dbReference type="Proteomes" id="UP001345219">
    <property type="component" value="Chromosome 20"/>
</dbReference>
<keyword evidence="2" id="KW-1185">Reference proteome</keyword>